<gene>
    <name evidence="1" type="ORF">ACFPWU_10730</name>
</gene>
<protein>
    <submittedName>
        <fullName evidence="1">Uncharacterized protein</fullName>
    </submittedName>
</protein>
<proteinExistence type="predicted"/>
<organism evidence="1 2">
    <name type="scientific">Nocardioides yefusunii</name>
    <dbReference type="NCBI Taxonomy" id="2500546"/>
    <lineage>
        <taxon>Bacteria</taxon>
        <taxon>Bacillati</taxon>
        <taxon>Actinomycetota</taxon>
        <taxon>Actinomycetes</taxon>
        <taxon>Propionibacteriales</taxon>
        <taxon>Nocardioidaceae</taxon>
        <taxon>Nocardioides</taxon>
    </lineage>
</organism>
<dbReference type="RefSeq" id="WP_128221672.1">
    <property type="nucleotide sequence ID" value="NZ_CP034929.1"/>
</dbReference>
<comment type="caution">
    <text evidence="1">The sequence shown here is derived from an EMBL/GenBank/DDBJ whole genome shotgun (WGS) entry which is preliminary data.</text>
</comment>
<name>A0ABW1QXD4_9ACTN</name>
<keyword evidence="2" id="KW-1185">Reference proteome</keyword>
<sequence length="162" mass="17082">MSRVHLPAPKEVRDLFTDLIGKEVEIGPAAPLAPSAKRPCTVAVYVDDRLQWAALIGMDLALSAHLSAGIGLVAPQGADDAIAAGTLNEVLRENLHEVLNISASLFNSVPGADHLRLHAVHHAGDRTPTDVLVQALTLGRRTDLRVGVPLYGEGVLSVVLAN</sequence>
<dbReference type="Proteomes" id="UP001596098">
    <property type="component" value="Unassembled WGS sequence"/>
</dbReference>
<reference evidence="2" key="1">
    <citation type="journal article" date="2019" name="Int. J. Syst. Evol. Microbiol.">
        <title>The Global Catalogue of Microorganisms (GCM) 10K type strain sequencing project: providing services to taxonomists for standard genome sequencing and annotation.</title>
        <authorList>
            <consortium name="The Broad Institute Genomics Platform"/>
            <consortium name="The Broad Institute Genome Sequencing Center for Infectious Disease"/>
            <person name="Wu L."/>
            <person name="Ma J."/>
        </authorList>
    </citation>
    <scope>NUCLEOTIDE SEQUENCE [LARGE SCALE GENOMIC DNA]</scope>
    <source>
        <strain evidence="2">DFY28</strain>
    </source>
</reference>
<accession>A0ABW1QXD4</accession>
<dbReference type="EMBL" id="JBHSQI010000005">
    <property type="protein sequence ID" value="MFC6154131.1"/>
    <property type="molecule type" value="Genomic_DNA"/>
</dbReference>
<evidence type="ECO:0000313" key="1">
    <source>
        <dbReference type="EMBL" id="MFC6154131.1"/>
    </source>
</evidence>
<evidence type="ECO:0000313" key="2">
    <source>
        <dbReference type="Proteomes" id="UP001596098"/>
    </source>
</evidence>